<gene>
    <name evidence="9" type="ORF">CDOO_00810</name>
</gene>
<organism evidence="9 10">
    <name type="scientific">Corynebacterium doosanense CAU 212 = DSM 45436</name>
    <dbReference type="NCBI Taxonomy" id="558173"/>
    <lineage>
        <taxon>Bacteria</taxon>
        <taxon>Bacillati</taxon>
        <taxon>Actinomycetota</taxon>
        <taxon>Actinomycetes</taxon>
        <taxon>Mycobacteriales</taxon>
        <taxon>Corynebacteriaceae</taxon>
        <taxon>Corynebacterium</taxon>
    </lineage>
</organism>
<feature type="transmembrane region" description="Helical" evidence="7">
    <location>
        <begin position="65"/>
        <end position="86"/>
    </location>
</feature>
<evidence type="ECO:0000256" key="6">
    <source>
        <dbReference type="ARBA" id="ARBA00023136"/>
    </source>
</evidence>
<evidence type="ECO:0000256" key="4">
    <source>
        <dbReference type="ARBA" id="ARBA00022692"/>
    </source>
</evidence>
<dbReference type="InterPro" id="IPR000515">
    <property type="entry name" value="MetI-like"/>
</dbReference>
<dbReference type="EMBL" id="CP006764">
    <property type="protein sequence ID" value="AIT60011.1"/>
    <property type="molecule type" value="Genomic_DNA"/>
</dbReference>
<comment type="subcellular location">
    <subcellularLocation>
        <location evidence="1 7">Cell membrane</location>
        <topology evidence="1 7">Multi-pass membrane protein</topology>
    </subcellularLocation>
</comment>
<dbReference type="InterPro" id="IPR035906">
    <property type="entry name" value="MetI-like_sf"/>
</dbReference>
<protein>
    <submittedName>
        <fullName evidence="9">ABC transporter permease</fullName>
    </submittedName>
</protein>
<dbReference type="Pfam" id="PF00528">
    <property type="entry name" value="BPD_transp_1"/>
    <property type="match status" value="1"/>
</dbReference>
<dbReference type="GO" id="GO:0005886">
    <property type="term" value="C:plasma membrane"/>
    <property type="evidence" value="ECO:0007669"/>
    <property type="project" value="UniProtKB-SubCell"/>
</dbReference>
<dbReference type="PANTHER" id="PTHR30193:SF37">
    <property type="entry name" value="INNER MEMBRANE ABC TRANSPORTER PERMEASE PROTEIN YCJO"/>
    <property type="match status" value="1"/>
</dbReference>
<evidence type="ECO:0000313" key="9">
    <source>
        <dbReference type="EMBL" id="AIT60011.1"/>
    </source>
</evidence>
<evidence type="ECO:0000259" key="8">
    <source>
        <dbReference type="PROSITE" id="PS50928"/>
    </source>
</evidence>
<dbReference type="PROSITE" id="PS50928">
    <property type="entry name" value="ABC_TM1"/>
    <property type="match status" value="1"/>
</dbReference>
<dbReference type="CDD" id="cd06261">
    <property type="entry name" value="TM_PBP2"/>
    <property type="match status" value="1"/>
</dbReference>
<dbReference type="HOGENOM" id="CLU_016047_0_2_11"/>
<feature type="transmembrane region" description="Helical" evidence="7">
    <location>
        <begin position="98"/>
        <end position="119"/>
    </location>
</feature>
<reference evidence="9 10" key="1">
    <citation type="submission" date="2013-09" db="EMBL/GenBank/DDBJ databases">
        <title>Complete genome sequence of Corynebacterium doosanense CAU 212(T) (=DSM 45436(T)), isolated from activated sludge.</title>
        <authorList>
            <person name="Schaffert L."/>
            <person name="Albersmeier A."/>
            <person name="Kalinowski J."/>
            <person name="Ruckert C."/>
        </authorList>
    </citation>
    <scope>NUCLEOTIDE SEQUENCE [LARGE SCALE GENOMIC DNA]</scope>
    <source>
        <strain evidence="9 10">CAU 212</strain>
    </source>
</reference>
<dbReference type="Proteomes" id="UP000029914">
    <property type="component" value="Chromosome"/>
</dbReference>
<dbReference type="SUPFAM" id="SSF161098">
    <property type="entry name" value="MetI-like"/>
    <property type="match status" value="1"/>
</dbReference>
<evidence type="ECO:0000256" key="2">
    <source>
        <dbReference type="ARBA" id="ARBA00022448"/>
    </source>
</evidence>
<feature type="transmembrane region" description="Helical" evidence="7">
    <location>
        <begin position="156"/>
        <end position="178"/>
    </location>
</feature>
<keyword evidence="5 7" id="KW-1133">Transmembrane helix</keyword>
<sequence>MGLAFATPALVAVSLFILLPGLLALVGSLFNIRIGSQTSWRWAGLDNYGTVLADPAVRQAILNTLVYSVITVIPGLVLGFLLALLVHSATRGKRLLQVLLFLPYTGNLVAMGVVFRSVFASPSGPLNSVLGVFGLGPVAFLSDPSLTLPTVALVGLWRLVSFTFLIYFAGLSSIPTVVEEAADMDGVTGAARVRHVLLPLLRPVSAFALVMAVLQCAQVFDTVRMMTDGGPLGSSETVLTMAWKLGFEYFDLGQAAALNTMLIAVLILTGVIHRRISRRSERPSAAGVPQTGEEKS</sequence>
<dbReference type="eggNOG" id="COG1175">
    <property type="taxonomic scope" value="Bacteria"/>
</dbReference>
<name>A0A097ID09_9CORY</name>
<evidence type="ECO:0000256" key="1">
    <source>
        <dbReference type="ARBA" id="ARBA00004651"/>
    </source>
</evidence>
<dbReference type="InterPro" id="IPR051393">
    <property type="entry name" value="ABC_transporter_permease"/>
</dbReference>
<dbReference type="Gene3D" id="1.10.3720.10">
    <property type="entry name" value="MetI-like"/>
    <property type="match status" value="1"/>
</dbReference>
<dbReference type="AlphaFoldDB" id="A0A097ID09"/>
<dbReference type="PANTHER" id="PTHR30193">
    <property type="entry name" value="ABC TRANSPORTER PERMEASE PROTEIN"/>
    <property type="match status" value="1"/>
</dbReference>
<accession>A0A097ID09</accession>
<dbReference type="KEGG" id="cdo:CDOO_00810"/>
<keyword evidence="4 7" id="KW-0812">Transmembrane</keyword>
<keyword evidence="3" id="KW-1003">Cell membrane</keyword>
<proteinExistence type="inferred from homology"/>
<keyword evidence="6 7" id="KW-0472">Membrane</keyword>
<evidence type="ECO:0000256" key="7">
    <source>
        <dbReference type="RuleBase" id="RU363032"/>
    </source>
</evidence>
<evidence type="ECO:0000256" key="3">
    <source>
        <dbReference type="ARBA" id="ARBA00022475"/>
    </source>
</evidence>
<dbReference type="GO" id="GO:0055085">
    <property type="term" value="P:transmembrane transport"/>
    <property type="evidence" value="ECO:0007669"/>
    <property type="project" value="InterPro"/>
</dbReference>
<feature type="domain" description="ABC transmembrane type-1" evidence="8">
    <location>
        <begin position="61"/>
        <end position="273"/>
    </location>
</feature>
<evidence type="ECO:0000313" key="10">
    <source>
        <dbReference type="Proteomes" id="UP000029914"/>
    </source>
</evidence>
<feature type="transmembrane region" description="Helical" evidence="7">
    <location>
        <begin position="252"/>
        <end position="272"/>
    </location>
</feature>
<dbReference type="STRING" id="558173.CDOO_00810"/>
<feature type="transmembrane region" description="Helical" evidence="7">
    <location>
        <begin position="199"/>
        <end position="220"/>
    </location>
</feature>
<evidence type="ECO:0000256" key="5">
    <source>
        <dbReference type="ARBA" id="ARBA00022989"/>
    </source>
</evidence>
<comment type="similarity">
    <text evidence="7">Belongs to the binding-protein-dependent transport system permease family.</text>
</comment>
<keyword evidence="10" id="KW-1185">Reference proteome</keyword>
<keyword evidence="2 7" id="KW-0813">Transport</keyword>